<dbReference type="RefSeq" id="WP_240590379.1">
    <property type="nucleotide sequence ID" value="NZ_JAKUDL010000002.1"/>
</dbReference>
<keyword evidence="3" id="KW-1185">Reference proteome</keyword>
<reference evidence="2 3" key="1">
    <citation type="submission" date="2022-02" db="EMBL/GenBank/DDBJ databases">
        <title>The genome sequence of Shewanella sp. 3B26.</title>
        <authorList>
            <person name="Du J."/>
        </authorList>
    </citation>
    <scope>NUCLEOTIDE SEQUENCE [LARGE SCALE GENOMIC DNA]</scope>
    <source>
        <strain evidence="2 3">3B26</strain>
    </source>
</reference>
<protein>
    <submittedName>
        <fullName evidence="2">ATP-binding protein</fullName>
    </submittedName>
</protein>
<keyword evidence="2" id="KW-0547">Nucleotide-binding</keyword>
<dbReference type="InterPro" id="IPR003594">
    <property type="entry name" value="HATPase_dom"/>
</dbReference>
<dbReference type="Gene3D" id="3.30.565.10">
    <property type="entry name" value="Histidine kinase-like ATPase, C-terminal domain"/>
    <property type="match status" value="1"/>
</dbReference>
<evidence type="ECO:0000313" key="2">
    <source>
        <dbReference type="EMBL" id="MCH4293916.1"/>
    </source>
</evidence>
<dbReference type="EMBL" id="JAKUDL010000002">
    <property type="protein sequence ID" value="MCH4293916.1"/>
    <property type="molecule type" value="Genomic_DNA"/>
</dbReference>
<dbReference type="Proteomes" id="UP001297581">
    <property type="component" value="Unassembled WGS sequence"/>
</dbReference>
<dbReference type="InterPro" id="IPR036890">
    <property type="entry name" value="HATPase_C_sf"/>
</dbReference>
<name>A0AAJ1EZB5_9GAMM</name>
<organism evidence="2 3">
    <name type="scientific">Shewanella zhuhaiensis</name>
    <dbReference type="NCBI Taxonomy" id="2919576"/>
    <lineage>
        <taxon>Bacteria</taxon>
        <taxon>Pseudomonadati</taxon>
        <taxon>Pseudomonadota</taxon>
        <taxon>Gammaproteobacteria</taxon>
        <taxon>Alteromonadales</taxon>
        <taxon>Shewanellaceae</taxon>
        <taxon>Shewanella</taxon>
    </lineage>
</organism>
<dbReference type="Pfam" id="PF13581">
    <property type="entry name" value="HATPase_c_2"/>
    <property type="match status" value="1"/>
</dbReference>
<comment type="caution">
    <text evidence="2">The sequence shown here is derived from an EMBL/GenBank/DDBJ whole genome shotgun (WGS) entry which is preliminary data.</text>
</comment>
<feature type="domain" description="Histidine kinase/HSP90-like ATPase" evidence="1">
    <location>
        <begin position="20"/>
        <end position="126"/>
    </location>
</feature>
<dbReference type="CDD" id="cd16936">
    <property type="entry name" value="HATPase_RsbW-like"/>
    <property type="match status" value="1"/>
</dbReference>
<gene>
    <name evidence="2" type="ORF">MJ923_06305</name>
</gene>
<evidence type="ECO:0000313" key="3">
    <source>
        <dbReference type="Proteomes" id="UP001297581"/>
    </source>
</evidence>
<sequence>MNSLQLNLNQHLWEQNQLFLELEQFLLQNNVHPKQRFKLITCVLEAVGNVLHHGKSPLDKVILIIHCSHDCLTVDLLDPSVSPELAMPSHCPERDGENGRGLWILYNWMDKVNFQHAISGTHLRLSLLRH</sequence>
<dbReference type="GO" id="GO:0005524">
    <property type="term" value="F:ATP binding"/>
    <property type="evidence" value="ECO:0007669"/>
    <property type="project" value="UniProtKB-KW"/>
</dbReference>
<proteinExistence type="predicted"/>
<keyword evidence="2" id="KW-0067">ATP-binding</keyword>
<evidence type="ECO:0000259" key="1">
    <source>
        <dbReference type="Pfam" id="PF13581"/>
    </source>
</evidence>
<dbReference type="AlphaFoldDB" id="A0AAJ1EZB5"/>
<accession>A0AAJ1EZB5</accession>